<dbReference type="STRING" id="1531966.A0A0A1T782"/>
<dbReference type="PANTHER" id="PTHR48081:SF8">
    <property type="entry name" value="ALPHA_BETA HYDROLASE FOLD-3 DOMAIN-CONTAINING PROTEIN-RELATED"/>
    <property type="match status" value="1"/>
</dbReference>
<dbReference type="InterPro" id="IPR013094">
    <property type="entry name" value="AB_hydrolase_3"/>
</dbReference>
<sequence length="350" mass="37736">MSEFNTRETVAKLAEDDPELVELLKTEAAQNPFLQATLEQAMVMSRQHHVAPPPDTDTEFAITVHLRDGHESNIRIFKPVSADSKETDSKPLLVLIHGGAFVLGSNTDIALFARAAASLYDVTVASLSYRLAPEFKFPTAPNDIWDSLEWLASPANASSLGVDLSLGFVIGGVSAGANLAAVTAQRWVSETKNPALTGVWLSIPYVLEPDAVPAEYKDLWFSREQNAAALIINSDGIAFAKASYEPDVHSPALSPFNAENPHKGLPPVYLQVSGQDPLRDDGLIYEKALRAAGVETKLDVYPGAPHGHFSIFPSLKSSQKSNLDTIKGLGWLLQQQVSVEDITAALAAQV</sequence>
<dbReference type="Pfam" id="PF07859">
    <property type="entry name" value="Abhydrolase_3"/>
    <property type="match status" value="1"/>
</dbReference>
<evidence type="ECO:0000256" key="1">
    <source>
        <dbReference type="ARBA" id="ARBA00022801"/>
    </source>
</evidence>
<dbReference type="InterPro" id="IPR050300">
    <property type="entry name" value="GDXG_lipolytic_enzyme"/>
</dbReference>
<evidence type="ECO:0000313" key="4">
    <source>
        <dbReference type="Proteomes" id="UP000039046"/>
    </source>
</evidence>
<keyword evidence="4" id="KW-1185">Reference proteome</keyword>
<dbReference type="EMBL" id="CDHN01000001">
    <property type="protein sequence ID" value="CEJ81179.1"/>
    <property type="molecule type" value="Genomic_DNA"/>
</dbReference>
<dbReference type="GO" id="GO:0016787">
    <property type="term" value="F:hydrolase activity"/>
    <property type="evidence" value="ECO:0007669"/>
    <property type="project" value="UniProtKB-KW"/>
</dbReference>
<dbReference type="Proteomes" id="UP000039046">
    <property type="component" value="Unassembled WGS sequence"/>
</dbReference>
<proteinExistence type="predicted"/>
<protein>
    <recommendedName>
        <fullName evidence="2">Alpha/beta hydrolase fold-3 domain-containing protein</fullName>
    </recommendedName>
</protein>
<evidence type="ECO:0000313" key="3">
    <source>
        <dbReference type="EMBL" id="CEJ81179.1"/>
    </source>
</evidence>
<dbReference type="AlphaFoldDB" id="A0A0A1T782"/>
<dbReference type="OrthoDB" id="4952177at2759"/>
<evidence type="ECO:0000259" key="2">
    <source>
        <dbReference type="Pfam" id="PF07859"/>
    </source>
</evidence>
<dbReference type="InterPro" id="IPR029058">
    <property type="entry name" value="AB_hydrolase_fold"/>
</dbReference>
<dbReference type="Gene3D" id="3.40.50.1820">
    <property type="entry name" value="alpha/beta hydrolase"/>
    <property type="match status" value="1"/>
</dbReference>
<gene>
    <name evidence="3" type="ORF">VHEMI01323</name>
</gene>
<feature type="domain" description="Alpha/beta hydrolase fold-3" evidence="2">
    <location>
        <begin position="93"/>
        <end position="308"/>
    </location>
</feature>
<dbReference type="SUPFAM" id="SSF53474">
    <property type="entry name" value="alpha/beta-Hydrolases"/>
    <property type="match status" value="1"/>
</dbReference>
<keyword evidence="1" id="KW-0378">Hydrolase</keyword>
<dbReference type="PANTHER" id="PTHR48081">
    <property type="entry name" value="AB HYDROLASE SUPERFAMILY PROTEIN C4A8.06C"/>
    <property type="match status" value="1"/>
</dbReference>
<name>A0A0A1T782_9HYPO</name>
<reference evidence="3 4" key="1">
    <citation type="journal article" date="2015" name="Genome Announc.">
        <title>Draft Genome Sequence and Gene Annotation of the Entomopathogenic Fungus Verticillium hemipterigenum.</title>
        <authorList>
            <person name="Horn F."/>
            <person name="Habel A."/>
            <person name="Scharf D.H."/>
            <person name="Dworschak J."/>
            <person name="Brakhage A.A."/>
            <person name="Guthke R."/>
            <person name="Hertweck C."/>
            <person name="Linde J."/>
        </authorList>
    </citation>
    <scope>NUCLEOTIDE SEQUENCE [LARGE SCALE GENOMIC DNA]</scope>
</reference>
<dbReference type="HOGENOM" id="CLU_012494_6_3_1"/>
<organism evidence="3 4">
    <name type="scientific">[Torrubiella] hemipterigena</name>
    <dbReference type="NCBI Taxonomy" id="1531966"/>
    <lineage>
        <taxon>Eukaryota</taxon>
        <taxon>Fungi</taxon>
        <taxon>Dikarya</taxon>
        <taxon>Ascomycota</taxon>
        <taxon>Pezizomycotina</taxon>
        <taxon>Sordariomycetes</taxon>
        <taxon>Hypocreomycetidae</taxon>
        <taxon>Hypocreales</taxon>
        <taxon>Clavicipitaceae</taxon>
        <taxon>Clavicipitaceae incertae sedis</taxon>
        <taxon>'Torrubiella' clade</taxon>
    </lineage>
</organism>
<accession>A0A0A1T782</accession>